<evidence type="ECO:0000259" key="8">
    <source>
        <dbReference type="Pfam" id="PF16531"/>
    </source>
</evidence>
<accession>A0A507CK18</accession>
<keyword evidence="4" id="KW-0206">Cytoskeleton</keyword>
<dbReference type="OrthoDB" id="49058at2759"/>
<keyword evidence="5" id="KW-0131">Cell cycle</keyword>
<evidence type="ECO:0000313" key="9">
    <source>
        <dbReference type="EMBL" id="TPX38225.1"/>
    </source>
</evidence>
<keyword evidence="3 6" id="KW-0175">Coiled coil</keyword>
<protein>
    <recommendedName>
        <fullName evidence="8">Spindle assembly abnormal protein 6 N-terminal domain-containing protein</fullName>
    </recommendedName>
</protein>
<feature type="coiled-coil region" evidence="6">
    <location>
        <begin position="316"/>
        <end position="434"/>
    </location>
</feature>
<evidence type="ECO:0000256" key="6">
    <source>
        <dbReference type="SAM" id="Coils"/>
    </source>
</evidence>
<organism evidence="9 10">
    <name type="scientific">Synchytrium microbalum</name>
    <dbReference type="NCBI Taxonomy" id="1806994"/>
    <lineage>
        <taxon>Eukaryota</taxon>
        <taxon>Fungi</taxon>
        <taxon>Fungi incertae sedis</taxon>
        <taxon>Chytridiomycota</taxon>
        <taxon>Chytridiomycota incertae sedis</taxon>
        <taxon>Chytridiomycetes</taxon>
        <taxon>Synchytriales</taxon>
        <taxon>Synchytriaceae</taxon>
        <taxon>Synchytrium</taxon>
    </lineage>
</organism>
<sequence length="726" mass="79795">MGDSGVESLFSKRVPVTIKAASPAFSSSSPSNGRITTGTSLPVNAVDPHFQEKKHTGITVQVALAVKQSGRIKVLEIQLTDESDSFFLYQLDIGEDDFHTLKSEQNLLVDFAHFPVKFIELLEECIACKNDEHPKFLAQLVSDSASKHAIFSVIETNTFKAITHLSLHFIPGNDAAVKTYLANLVKEYKARICKRGSPSETASLRSQLSNTTTTLSSRLREQETAIGSLTAELDKLKISSSTSSSQLQILHAEELAKEKERALRERDSERRLLEKEKRDSEIKYEDQLKTLTQKHTALTTTHSHLLSHTQTLEERLSNSSRQTDQLSRDLATAKQEADRANAMNRLLEKHKADSEREINQLREQIKEVEKREREKEEGGRRQDEALQVVGEQKGKLEDALEMYKAQNGRLEDGLKKATEEINKGNEIIRRLQSELKASKSKVKLKNVVTLQQEKLLDERGVTIEQHTKDIASLKEAVQKKTEETESLQVRNEELTRKLEEGKHIIEDNNHVIEWLHKQLNEESLSRPLGVTGGFGAIDFEKYTSDFQKHQRVSPTSYRARYQPGTEPDSRSSPPGGVTQLKYAPYQTMPSSATNGGATRLNPRSPPRSANIPTSVNAGVNTGGGGNAVSGLVGGGGLATQPSPMLAASRLSRATDSGGGNTNTVGGVAGGTSGRWAGAAALKSGLRENNNIDAHNRPGAVPNGMPTSTRDEALGGRTVNGIKSNYF</sequence>
<feature type="region of interest" description="Disordered" evidence="7">
    <location>
        <begin position="546"/>
        <end position="620"/>
    </location>
</feature>
<dbReference type="Pfam" id="PF16531">
    <property type="entry name" value="SAS-6_N"/>
    <property type="match status" value="1"/>
</dbReference>
<dbReference type="Gene3D" id="2.170.210.20">
    <property type="entry name" value="Spindle assembly abnormal protein 6, N-terminal domain"/>
    <property type="match status" value="1"/>
</dbReference>
<evidence type="ECO:0000256" key="3">
    <source>
        <dbReference type="ARBA" id="ARBA00023054"/>
    </source>
</evidence>
<evidence type="ECO:0000313" key="10">
    <source>
        <dbReference type="Proteomes" id="UP000319731"/>
    </source>
</evidence>
<proteinExistence type="predicted"/>
<feature type="coiled-coil region" evidence="6">
    <location>
        <begin position="463"/>
        <end position="497"/>
    </location>
</feature>
<reference evidence="9 10" key="1">
    <citation type="journal article" date="2019" name="Sci. Rep.">
        <title>Comparative genomics of chytrid fungi reveal insights into the obligate biotrophic and pathogenic lifestyle of Synchytrium endobioticum.</title>
        <authorList>
            <person name="van de Vossenberg B.T.L.H."/>
            <person name="Warris S."/>
            <person name="Nguyen H.D.T."/>
            <person name="van Gent-Pelzer M.P.E."/>
            <person name="Joly D.L."/>
            <person name="van de Geest H.C."/>
            <person name="Bonants P.J.M."/>
            <person name="Smith D.S."/>
            <person name="Levesque C.A."/>
            <person name="van der Lee T.A.J."/>
        </authorList>
    </citation>
    <scope>NUCLEOTIDE SEQUENCE [LARGE SCALE GENOMIC DNA]</scope>
    <source>
        <strain evidence="9 10">JEL517</strain>
    </source>
</reference>
<evidence type="ECO:0000256" key="1">
    <source>
        <dbReference type="ARBA" id="ARBA00004300"/>
    </source>
</evidence>
<dbReference type="PANTHER" id="PTHR44281:SF2">
    <property type="entry name" value="SPINDLE ASSEMBLY ABNORMAL PROTEIN 6 HOMOLOG"/>
    <property type="match status" value="1"/>
</dbReference>
<dbReference type="CDD" id="cd10142">
    <property type="entry name" value="HD_SAS6_N"/>
    <property type="match status" value="1"/>
</dbReference>
<dbReference type="STRING" id="1806994.A0A507CK18"/>
<evidence type="ECO:0000256" key="7">
    <source>
        <dbReference type="SAM" id="MobiDB-lite"/>
    </source>
</evidence>
<gene>
    <name evidence="9" type="ORF">SmJEL517_g00014</name>
</gene>
<name>A0A507CK18_9FUNG</name>
<dbReference type="PANTHER" id="PTHR44281">
    <property type="entry name" value="SPINDLE ASSEMBLY ABNORMAL PROTEIN 6 HOMOLOG"/>
    <property type="match status" value="1"/>
</dbReference>
<dbReference type="EMBL" id="QEAO01000001">
    <property type="protein sequence ID" value="TPX38225.1"/>
    <property type="molecule type" value="Genomic_DNA"/>
</dbReference>
<comment type="subcellular location">
    <subcellularLocation>
        <location evidence="1">Cytoplasm</location>
        <location evidence="1">Cytoskeleton</location>
        <location evidence="1">Microtubule organizing center</location>
        <location evidence="1">Centrosome</location>
    </subcellularLocation>
</comment>
<evidence type="ECO:0000256" key="2">
    <source>
        <dbReference type="ARBA" id="ARBA00022490"/>
    </source>
</evidence>
<keyword evidence="2" id="KW-0963">Cytoplasm</keyword>
<dbReference type="GeneID" id="42001241"/>
<dbReference type="InterPro" id="IPR032396">
    <property type="entry name" value="SAS-6_N"/>
</dbReference>
<evidence type="ECO:0000256" key="5">
    <source>
        <dbReference type="ARBA" id="ARBA00023306"/>
    </source>
</evidence>
<evidence type="ECO:0000256" key="4">
    <source>
        <dbReference type="ARBA" id="ARBA00023212"/>
    </source>
</evidence>
<dbReference type="InterPro" id="IPR038558">
    <property type="entry name" value="SAS-6_N_sf"/>
</dbReference>
<dbReference type="Proteomes" id="UP000319731">
    <property type="component" value="Unassembled WGS sequence"/>
</dbReference>
<dbReference type="AlphaFoldDB" id="A0A507CK18"/>
<feature type="domain" description="Spindle assembly abnormal protein 6 N-terminal" evidence="8">
    <location>
        <begin position="53"/>
        <end position="169"/>
    </location>
</feature>
<dbReference type="RefSeq" id="XP_031027940.1">
    <property type="nucleotide sequence ID" value="XM_031165944.1"/>
</dbReference>
<feature type="coiled-coil region" evidence="6">
    <location>
        <begin position="219"/>
        <end position="279"/>
    </location>
</feature>
<keyword evidence="10" id="KW-1185">Reference proteome</keyword>
<feature type="compositionally biased region" description="Polar residues" evidence="7">
    <location>
        <begin position="587"/>
        <end position="596"/>
    </location>
</feature>
<comment type="caution">
    <text evidence="9">The sequence shown here is derived from an EMBL/GenBank/DDBJ whole genome shotgun (WGS) entry which is preliminary data.</text>
</comment>